<proteinExistence type="predicted"/>
<keyword evidence="1" id="KW-0812">Transmembrane</keyword>
<comment type="caution">
    <text evidence="3">The sequence shown here is derived from an EMBL/GenBank/DDBJ whole genome shotgun (WGS) entry which is preliminary data.</text>
</comment>
<name>A0A8J7FLG3_9FLAO</name>
<feature type="transmembrane region" description="Helical" evidence="1">
    <location>
        <begin position="81"/>
        <end position="103"/>
    </location>
</feature>
<feature type="transmembrane region" description="Helical" evidence="1">
    <location>
        <begin position="12"/>
        <end position="37"/>
    </location>
</feature>
<gene>
    <name evidence="3" type="ORF">IM532_01870</name>
</gene>
<dbReference type="InterPro" id="IPR025196">
    <property type="entry name" value="DUF4126"/>
</dbReference>
<feature type="transmembrane region" description="Helical" evidence="1">
    <location>
        <begin position="155"/>
        <end position="182"/>
    </location>
</feature>
<keyword evidence="4" id="KW-1185">Reference proteome</keyword>
<dbReference type="Pfam" id="PF13548">
    <property type="entry name" value="DUF4126"/>
    <property type="match status" value="1"/>
</dbReference>
<evidence type="ECO:0000256" key="1">
    <source>
        <dbReference type="SAM" id="Phobius"/>
    </source>
</evidence>
<organism evidence="3 4">
    <name type="scientific">Faecalibacter rhinopitheci</name>
    <dbReference type="NCBI Taxonomy" id="2779678"/>
    <lineage>
        <taxon>Bacteria</taxon>
        <taxon>Pseudomonadati</taxon>
        <taxon>Bacteroidota</taxon>
        <taxon>Flavobacteriia</taxon>
        <taxon>Flavobacteriales</taxon>
        <taxon>Weeksellaceae</taxon>
        <taxon>Faecalibacter</taxon>
    </lineage>
</organism>
<evidence type="ECO:0000313" key="4">
    <source>
        <dbReference type="Proteomes" id="UP000608754"/>
    </source>
</evidence>
<dbReference type="RefSeq" id="WP_194181749.1">
    <property type="nucleotide sequence ID" value="NZ_JADGIK010000001.1"/>
</dbReference>
<feature type="domain" description="DUF4126" evidence="2">
    <location>
        <begin position="12"/>
        <end position="187"/>
    </location>
</feature>
<accession>A0A8J7FLG3</accession>
<protein>
    <submittedName>
        <fullName evidence="3">DUF4126 domain-containing protein</fullName>
    </submittedName>
</protein>
<dbReference type="EMBL" id="JADGIK010000001">
    <property type="protein sequence ID" value="MBF0596220.1"/>
    <property type="molecule type" value="Genomic_DNA"/>
</dbReference>
<evidence type="ECO:0000313" key="3">
    <source>
        <dbReference type="EMBL" id="MBF0596220.1"/>
    </source>
</evidence>
<reference evidence="3" key="1">
    <citation type="submission" date="2020-10" db="EMBL/GenBank/DDBJ databases">
        <authorList>
            <person name="Lu T."/>
            <person name="Wang Q."/>
            <person name="Han X."/>
        </authorList>
    </citation>
    <scope>NUCLEOTIDE SEQUENCE</scope>
    <source>
        <strain evidence="3">WQ 117</strain>
    </source>
</reference>
<dbReference type="Proteomes" id="UP000608754">
    <property type="component" value="Unassembled WGS sequence"/>
</dbReference>
<keyword evidence="1" id="KW-1133">Transmembrane helix</keyword>
<feature type="transmembrane region" description="Helical" evidence="1">
    <location>
        <begin position="49"/>
        <end position="75"/>
    </location>
</feature>
<dbReference type="AlphaFoldDB" id="A0A8J7FLG3"/>
<evidence type="ECO:0000259" key="2">
    <source>
        <dbReference type="Pfam" id="PF13548"/>
    </source>
</evidence>
<feature type="transmembrane region" description="Helical" evidence="1">
    <location>
        <begin position="110"/>
        <end position="135"/>
    </location>
</feature>
<sequence length="204" mass="21341">MDFFTGSTVLSLFLGVGLAAASGFRVFLPLFFLSLTANIAGNYIEINENLLWVGSWPALITLGVAMVVEIGAYYIPFVDNMLDTISVPLAAIAGTFAVSATLVDMNEVATWALAIITGGGTAAAISSTTATARAVSTTTTGGLGNFLVNTGETVGALFLSITAIVIAPLAFIFAVILLFVVIKVWKRVKKRTSEIINHSTSNAE</sequence>
<keyword evidence="1" id="KW-0472">Membrane</keyword>